<feature type="domain" description="CRC" evidence="14">
    <location>
        <begin position="521"/>
        <end position="634"/>
    </location>
</feature>
<feature type="region of interest" description="Disordered" evidence="13">
    <location>
        <begin position="56"/>
        <end position="77"/>
    </location>
</feature>
<dbReference type="Pfam" id="PF03638">
    <property type="entry name" value="TCR"/>
    <property type="match status" value="2"/>
</dbReference>
<dbReference type="Proteomes" id="UP000694403">
    <property type="component" value="Unplaced"/>
</dbReference>
<keyword evidence="7" id="KW-0238">DNA-binding</keyword>
<evidence type="ECO:0000256" key="1">
    <source>
        <dbReference type="ARBA" id="ARBA00004123"/>
    </source>
</evidence>
<keyword evidence="16" id="KW-1185">Reference proteome</keyword>
<dbReference type="AlphaFoldDB" id="A0A8C3RVS8"/>
<evidence type="ECO:0000256" key="6">
    <source>
        <dbReference type="ARBA" id="ARBA00023015"/>
    </source>
</evidence>
<dbReference type="PANTHER" id="PTHR12446">
    <property type="entry name" value="TESMIN/TSO1-RELATED"/>
    <property type="match status" value="1"/>
</dbReference>
<keyword evidence="4" id="KW-0479">Metal-binding</keyword>
<feature type="region of interest" description="Disordered" evidence="13">
    <location>
        <begin position="369"/>
        <end position="388"/>
    </location>
</feature>
<keyword evidence="10" id="KW-0539">Nucleus</keyword>
<dbReference type="GO" id="GO:0003677">
    <property type="term" value="F:DNA binding"/>
    <property type="evidence" value="ECO:0007669"/>
    <property type="project" value="UniProtKB-KW"/>
</dbReference>
<accession>A0A8C3RVS8</accession>
<evidence type="ECO:0000256" key="8">
    <source>
        <dbReference type="ARBA" id="ARBA00023159"/>
    </source>
</evidence>
<dbReference type="GO" id="GO:0006355">
    <property type="term" value="P:regulation of DNA-templated transcription"/>
    <property type="evidence" value="ECO:0007669"/>
    <property type="project" value="TreeGrafter"/>
</dbReference>
<sequence length="749" mass="79337">MEVVSAEVNSLLPEEIMDTGITLMEDDSIEAVIVASPMGDAIPMETELEEIVNISSASDSAPTATTEPATMPGNHSSQVTVNTTITKTDTNATVKPALQSGLHKLGGQTPVTISANQIILNKATDLKLGNQTIKQEGQKLIVTTLGKSGQPIVLALPHSQLPQTQKATIQAQAGDSKVPAQQIKVVTIGGRPEMKPVVGVSALTPGSQLINTAAQSSVLQTQHLKTVQIAKKTRTPTSGPVITKLIFAKPINSKAVTGQTTQVSPVIAGRVLSQTAPGTPPKTITISESGVIGASLSSATQQTPNKIAISPLKSPNKAVKSAVQTITVGGVSTSQFKTIIPLATAPNVQQIQVPGSKFHYVRLVTATTANSSTQSASQNPSTNTQPLQQAKPVVVNATPVRMSVPIVPAQTVKQVVPKPINPASQIVTTSQPQQRLIMPATPLPQIQPNLTNLPPGTVLAPAPGTGNVGYAVLPAQYVTQLQQSSYVSIASNTGFTGTSNMQTQARLPFNGIMPSEPANRPRKPCNCTKSLCLKLYCDCFANGEFCNNCNCTNCYNNLDHENDRQKAIKACLDRNPEAFKPKIGKGKEGESDRRHSKGCNCKRSGCLKNYCECYEAKIMCSSICKCIGCKNFEESPERKTLMHLADAAEVRVQQQTAAKTKLSSQISDLLTRPTPALTSGGGKLPFTFVTKEVADATCDCLLAQAEQAEKMGKSKAAAERMILEEFGRCLMRVINSAGKSKSDPCAMNC</sequence>
<evidence type="ECO:0000256" key="12">
    <source>
        <dbReference type="ARBA" id="ARBA00044205"/>
    </source>
</evidence>
<dbReference type="PROSITE" id="PS51634">
    <property type="entry name" value="CRC"/>
    <property type="match status" value="1"/>
</dbReference>
<dbReference type="InterPro" id="IPR033467">
    <property type="entry name" value="Tesmin/TSO1-like_CXC"/>
</dbReference>
<keyword evidence="5" id="KW-0862">Zinc</keyword>
<evidence type="ECO:0000256" key="13">
    <source>
        <dbReference type="SAM" id="MobiDB-lite"/>
    </source>
</evidence>
<dbReference type="InterPro" id="IPR005172">
    <property type="entry name" value="CRC"/>
</dbReference>
<dbReference type="InterPro" id="IPR028307">
    <property type="entry name" value="Lin-54_fam"/>
</dbReference>
<evidence type="ECO:0000256" key="3">
    <source>
        <dbReference type="ARBA" id="ARBA00022491"/>
    </source>
</evidence>
<keyword evidence="11" id="KW-0131">Cell cycle</keyword>
<feature type="compositionally biased region" description="Low complexity" evidence="13">
    <location>
        <begin position="369"/>
        <end position="385"/>
    </location>
</feature>
<evidence type="ECO:0000256" key="5">
    <source>
        <dbReference type="ARBA" id="ARBA00022833"/>
    </source>
</evidence>
<organism evidence="15 16">
    <name type="scientific">Chelydra serpentina</name>
    <name type="common">Snapping turtle</name>
    <name type="synonym">Testudo serpentina</name>
    <dbReference type="NCBI Taxonomy" id="8475"/>
    <lineage>
        <taxon>Eukaryota</taxon>
        <taxon>Metazoa</taxon>
        <taxon>Chordata</taxon>
        <taxon>Craniata</taxon>
        <taxon>Vertebrata</taxon>
        <taxon>Euteleostomi</taxon>
        <taxon>Archelosauria</taxon>
        <taxon>Testudinata</taxon>
        <taxon>Testudines</taxon>
        <taxon>Cryptodira</taxon>
        <taxon>Durocryptodira</taxon>
        <taxon>Americhelydia</taxon>
        <taxon>Chelydroidea</taxon>
        <taxon>Chelydridae</taxon>
        <taxon>Chelydra</taxon>
    </lineage>
</organism>
<protein>
    <recommendedName>
        <fullName evidence="12">Protein lin-54 homolog</fullName>
    </recommendedName>
</protein>
<reference evidence="15" key="2">
    <citation type="submission" date="2025-09" db="UniProtKB">
        <authorList>
            <consortium name="Ensembl"/>
        </authorList>
    </citation>
    <scope>IDENTIFICATION</scope>
</reference>
<keyword evidence="9" id="KW-0804">Transcription</keyword>
<evidence type="ECO:0000256" key="2">
    <source>
        <dbReference type="ARBA" id="ARBA00007267"/>
    </source>
</evidence>
<reference evidence="15" key="1">
    <citation type="submission" date="2025-08" db="UniProtKB">
        <authorList>
            <consortium name="Ensembl"/>
        </authorList>
    </citation>
    <scope>IDENTIFICATION</scope>
</reference>
<name>A0A8C3RVS8_CHESE</name>
<dbReference type="Ensembl" id="ENSCSRT00000005927.1">
    <property type="protein sequence ID" value="ENSCSRP00000005741.1"/>
    <property type="gene ID" value="ENSCSRG00000004166.1"/>
</dbReference>
<evidence type="ECO:0000313" key="16">
    <source>
        <dbReference type="Proteomes" id="UP000694403"/>
    </source>
</evidence>
<dbReference type="GO" id="GO:0046872">
    <property type="term" value="F:metal ion binding"/>
    <property type="evidence" value="ECO:0007669"/>
    <property type="project" value="UniProtKB-KW"/>
</dbReference>
<comment type="subcellular location">
    <subcellularLocation>
        <location evidence="1">Nucleus</location>
    </subcellularLocation>
</comment>
<dbReference type="SMART" id="SM01114">
    <property type="entry name" value="CXC"/>
    <property type="match status" value="2"/>
</dbReference>
<dbReference type="PANTHER" id="PTHR12446:SF36">
    <property type="entry name" value="PROTEIN LIN-54 HOMOLOG"/>
    <property type="match status" value="1"/>
</dbReference>
<keyword evidence="3" id="KW-0678">Repressor</keyword>
<feature type="compositionally biased region" description="Low complexity" evidence="13">
    <location>
        <begin position="56"/>
        <end position="70"/>
    </location>
</feature>
<evidence type="ECO:0000256" key="9">
    <source>
        <dbReference type="ARBA" id="ARBA00023163"/>
    </source>
</evidence>
<keyword evidence="6" id="KW-0805">Transcription regulation</keyword>
<evidence type="ECO:0000256" key="4">
    <source>
        <dbReference type="ARBA" id="ARBA00022723"/>
    </source>
</evidence>
<keyword evidence="8" id="KW-0010">Activator</keyword>
<comment type="similarity">
    <text evidence="2">Belongs to the lin-54 family.</text>
</comment>
<evidence type="ECO:0000256" key="7">
    <source>
        <dbReference type="ARBA" id="ARBA00023125"/>
    </source>
</evidence>
<evidence type="ECO:0000256" key="11">
    <source>
        <dbReference type="ARBA" id="ARBA00023306"/>
    </source>
</evidence>
<dbReference type="GO" id="GO:0005634">
    <property type="term" value="C:nucleus"/>
    <property type="evidence" value="ECO:0007669"/>
    <property type="project" value="UniProtKB-SubCell"/>
</dbReference>
<evidence type="ECO:0000256" key="10">
    <source>
        <dbReference type="ARBA" id="ARBA00023242"/>
    </source>
</evidence>
<evidence type="ECO:0000313" key="15">
    <source>
        <dbReference type="Ensembl" id="ENSCSRP00000005741.1"/>
    </source>
</evidence>
<proteinExistence type="inferred from homology"/>
<evidence type="ECO:0000259" key="14">
    <source>
        <dbReference type="PROSITE" id="PS51634"/>
    </source>
</evidence>